<evidence type="ECO:0000256" key="8">
    <source>
        <dbReference type="SAM" id="Phobius"/>
    </source>
</evidence>
<evidence type="ECO:0000256" key="7">
    <source>
        <dbReference type="ARBA" id="ARBA00023265"/>
    </source>
</evidence>
<evidence type="ECO:0000313" key="9">
    <source>
        <dbReference type="EMBL" id="KAE8657602.1"/>
    </source>
</evidence>
<protein>
    <submittedName>
        <fullName evidence="9">Uncharacterized protein</fullName>
    </submittedName>
</protein>
<evidence type="ECO:0000256" key="3">
    <source>
        <dbReference type="ARBA" id="ARBA00022692"/>
    </source>
</evidence>
<evidence type="ECO:0000256" key="4">
    <source>
        <dbReference type="ARBA" id="ARBA00022821"/>
    </source>
</evidence>
<comment type="similarity">
    <text evidence="2">Belongs to the MLO family.</text>
</comment>
<keyword evidence="5 8" id="KW-1133">Transmembrane helix</keyword>
<keyword evidence="7" id="KW-0568">Pathogenesis-related protein</keyword>
<keyword evidence="10" id="KW-1185">Reference proteome</keyword>
<evidence type="ECO:0000256" key="1">
    <source>
        <dbReference type="ARBA" id="ARBA00004141"/>
    </source>
</evidence>
<keyword evidence="3 8" id="KW-0812">Transmembrane</keyword>
<accession>A0A6A2WFP4</accession>
<dbReference type="GO" id="GO:0016020">
    <property type="term" value="C:membrane"/>
    <property type="evidence" value="ECO:0007669"/>
    <property type="project" value="UniProtKB-SubCell"/>
</dbReference>
<name>A0A6A2WFP4_HIBSY</name>
<evidence type="ECO:0000256" key="2">
    <source>
        <dbReference type="ARBA" id="ARBA00006574"/>
    </source>
</evidence>
<dbReference type="AlphaFoldDB" id="A0A6A2WFP4"/>
<dbReference type="Proteomes" id="UP000436088">
    <property type="component" value="Unassembled WGS sequence"/>
</dbReference>
<evidence type="ECO:0000256" key="6">
    <source>
        <dbReference type="ARBA" id="ARBA00023136"/>
    </source>
</evidence>
<comment type="subcellular location">
    <subcellularLocation>
        <location evidence="1">Membrane</location>
        <topology evidence="1">Multi-pass membrane protein</topology>
    </subcellularLocation>
</comment>
<reference evidence="9" key="1">
    <citation type="submission" date="2019-09" db="EMBL/GenBank/DDBJ databases">
        <title>Draft genome information of white flower Hibiscus syriacus.</title>
        <authorList>
            <person name="Kim Y.-M."/>
        </authorList>
    </citation>
    <scope>NUCLEOTIDE SEQUENCE [LARGE SCALE GENOMIC DNA]</scope>
    <source>
        <strain evidence="9">YM2019G1</strain>
    </source>
</reference>
<keyword evidence="4" id="KW-0611">Plant defense</keyword>
<evidence type="ECO:0000313" key="10">
    <source>
        <dbReference type="Proteomes" id="UP000436088"/>
    </source>
</evidence>
<keyword evidence="6 8" id="KW-0472">Membrane</keyword>
<dbReference type="InterPro" id="IPR004326">
    <property type="entry name" value="Mlo"/>
</dbReference>
<comment type="caution">
    <text evidence="9">The sequence shown here is derived from an EMBL/GenBank/DDBJ whole genome shotgun (WGS) entry which is preliminary data.</text>
</comment>
<dbReference type="GO" id="GO:0006952">
    <property type="term" value="P:defense response"/>
    <property type="evidence" value="ECO:0007669"/>
    <property type="project" value="UniProtKB-KW"/>
</dbReference>
<evidence type="ECO:0000256" key="5">
    <source>
        <dbReference type="ARBA" id="ARBA00022989"/>
    </source>
</evidence>
<organism evidence="9 10">
    <name type="scientific">Hibiscus syriacus</name>
    <name type="common">Rose of Sharon</name>
    <dbReference type="NCBI Taxonomy" id="106335"/>
    <lineage>
        <taxon>Eukaryota</taxon>
        <taxon>Viridiplantae</taxon>
        <taxon>Streptophyta</taxon>
        <taxon>Embryophyta</taxon>
        <taxon>Tracheophyta</taxon>
        <taxon>Spermatophyta</taxon>
        <taxon>Magnoliopsida</taxon>
        <taxon>eudicotyledons</taxon>
        <taxon>Gunneridae</taxon>
        <taxon>Pentapetalae</taxon>
        <taxon>rosids</taxon>
        <taxon>malvids</taxon>
        <taxon>Malvales</taxon>
        <taxon>Malvaceae</taxon>
        <taxon>Malvoideae</taxon>
        <taxon>Hibiscus</taxon>
    </lineage>
</organism>
<dbReference type="EMBL" id="VEPZ02001757">
    <property type="protein sequence ID" value="KAE8657602.1"/>
    <property type="molecule type" value="Genomic_DNA"/>
</dbReference>
<gene>
    <name evidence="9" type="ORF">F3Y22_tig00116989pilonHSYRG00679</name>
</gene>
<dbReference type="Pfam" id="PF03094">
    <property type="entry name" value="Mlo"/>
    <property type="match status" value="1"/>
</dbReference>
<proteinExistence type="inferred from homology"/>
<sequence length="95" mass="10691">MADASIKAISLEETPTWDVAVVCFVLLVVSIFIEHAIHILGKLRDLLIVAFNHPFVKIGCWVDLQLTINAHLGRRQRGPINLADNFRFLLRATDV</sequence>
<feature type="transmembrane region" description="Helical" evidence="8">
    <location>
        <begin position="19"/>
        <end position="37"/>
    </location>
</feature>